<protein>
    <recommendedName>
        <fullName evidence="3">DUF2341 domain-containing protein</fullName>
    </recommendedName>
</protein>
<accession>S6A646</accession>
<evidence type="ECO:0000313" key="2">
    <source>
        <dbReference type="Proteomes" id="UP000015543"/>
    </source>
</evidence>
<dbReference type="eggNOG" id="arCOG05548">
    <property type="taxonomic scope" value="Archaea"/>
</dbReference>
<reference evidence="1 2" key="1">
    <citation type="journal article" date="2013" name="Genome Announc.">
        <title>Complete Genomic Sequence of 'Thermofilum adornatus' Strain 1910bT, a Hyperthermophilic Anaerobic Organotrophic Crenarchaeon.</title>
        <authorList>
            <person name="Dominova I.N."/>
            <person name="Kublanov I.V."/>
            <person name="Podosokorskaya O.A."/>
            <person name="Derbikova K.S."/>
            <person name="Patrushev M.V."/>
            <person name="Toshchakov S.V."/>
        </authorList>
    </citation>
    <scope>NUCLEOTIDE SEQUENCE [LARGE SCALE GENOMIC DNA]</scope>
    <source>
        <strain evidence="2">1910b</strain>
    </source>
</reference>
<dbReference type="EMBL" id="CP006646">
    <property type="protein sequence ID" value="AGT36192.1"/>
    <property type="molecule type" value="Genomic_DNA"/>
</dbReference>
<dbReference type="AlphaFoldDB" id="S6A646"/>
<evidence type="ECO:0000313" key="1">
    <source>
        <dbReference type="EMBL" id="AGT36192.1"/>
    </source>
</evidence>
<dbReference type="Proteomes" id="UP000015543">
    <property type="component" value="Chromosome"/>
</dbReference>
<keyword evidence="2" id="KW-1185">Reference proteome</keyword>
<dbReference type="HOGENOM" id="CLU_627934_0_0_2"/>
<proteinExistence type="predicted"/>
<dbReference type="KEGG" id="thb:N186_09280"/>
<organism evidence="1 2">
    <name type="scientific">Thermofilum adornatum</name>
    <dbReference type="NCBI Taxonomy" id="1365176"/>
    <lineage>
        <taxon>Archaea</taxon>
        <taxon>Thermoproteota</taxon>
        <taxon>Thermoprotei</taxon>
        <taxon>Thermofilales</taxon>
        <taxon>Thermofilaceae</taxon>
        <taxon>Thermofilum</taxon>
    </lineage>
</organism>
<gene>
    <name evidence="1" type="ORF">N186_09280</name>
</gene>
<name>S6A646_9CREN</name>
<sequence length="451" mass="49323">MPAGRDKEHGRELFKLPGWLGVRRIEALLLAVLLCVGALAAITITNVNEWHVQATQPPVKKIAGRDLGNPAYGVKSGRVYSSIEDGLNVTYVEVSVPRCHRATFSPVLNVSGSGVSAKLFAESVSGSYAGQLNASITLGANLQVVVSRGTITQQTGTPVTISGQTSLSLQVAVGSGAPLGVEVARIYTWLYFNYSTAKARQKIVWIVKTLPTPPRVVLFYDGFESGTLAGWTSTTYAYVEQKNYDVTVTETCYTRTPTPRTITDTTRPVAGSWLAWIGFGNQVTCEPVPARDDYLRRSISVPSSIDGVEVKYVNATFWWRFLTWDSANYDYITLSLSKGTTTFYWKNGYNPNSGNNYGPFRDTGWQRNSTFFSGVAGSTITLSFLLHTYSDQYYRSWLYIDEVYVVAYFDCVSASQDPSLDVAGSAPASSLSLTSTLHTRQDNGSCVACRG</sequence>
<evidence type="ECO:0008006" key="3">
    <source>
        <dbReference type="Google" id="ProtNLM"/>
    </source>
</evidence>
<dbReference type="PATRIC" id="fig|1365176.7.peg.1840"/>